<dbReference type="InterPro" id="IPR006205">
    <property type="entry name" value="Mev_gal_kin"/>
</dbReference>
<evidence type="ECO:0000256" key="9">
    <source>
        <dbReference type="ARBA" id="ARBA00029438"/>
    </source>
</evidence>
<keyword evidence="8" id="KW-0443">Lipid metabolism</keyword>
<reference evidence="13" key="2">
    <citation type="submission" date="2016-10" db="EMBL/GenBank/DDBJ databases">
        <authorList>
            <person name="de Groot N.N."/>
        </authorList>
    </citation>
    <scope>NUCLEOTIDE SEQUENCE [LARGE SCALE GENOMIC DNA]</scope>
    <source>
        <strain evidence="13">DSM 20639</strain>
    </source>
</reference>
<accession>A0A1G6ZPE2</accession>
<proteinExistence type="predicted"/>
<evidence type="ECO:0000256" key="7">
    <source>
        <dbReference type="ARBA" id="ARBA00022842"/>
    </source>
</evidence>
<evidence type="ECO:0000259" key="11">
    <source>
        <dbReference type="Pfam" id="PF08544"/>
    </source>
</evidence>
<gene>
    <name evidence="12" type="primary">mvk</name>
    <name evidence="12" type="ORF">R6G71_07905</name>
    <name evidence="13" type="ORF">SAMN05421878_101202</name>
</gene>
<dbReference type="Proteomes" id="UP001273799">
    <property type="component" value="Unassembled WGS sequence"/>
</dbReference>
<keyword evidence="7" id="KW-0460">Magnesium</keyword>
<dbReference type="InterPro" id="IPR014721">
    <property type="entry name" value="Ribsml_uS5_D2-typ_fold_subgr"/>
</dbReference>
<dbReference type="AlphaFoldDB" id="A0A1G6ZPE2"/>
<dbReference type="Gene3D" id="3.30.70.890">
    <property type="entry name" value="GHMP kinase, C-terminal domain"/>
    <property type="match status" value="1"/>
</dbReference>
<evidence type="ECO:0000313" key="14">
    <source>
        <dbReference type="Proteomes" id="UP000182744"/>
    </source>
</evidence>
<keyword evidence="4" id="KW-0547">Nucleotide-binding</keyword>
<dbReference type="InterPro" id="IPR006204">
    <property type="entry name" value="GHMP_kinase_N_dom"/>
</dbReference>
<evidence type="ECO:0000256" key="6">
    <source>
        <dbReference type="ARBA" id="ARBA00022840"/>
    </source>
</evidence>
<dbReference type="NCBIfam" id="TIGR00549">
    <property type="entry name" value="mevalon_kin"/>
    <property type="match status" value="1"/>
</dbReference>
<dbReference type="EMBL" id="JAWNFU010000005">
    <property type="protein sequence ID" value="MDY5153961.1"/>
    <property type="molecule type" value="Genomic_DNA"/>
</dbReference>
<dbReference type="GO" id="GO:0005524">
    <property type="term" value="F:ATP binding"/>
    <property type="evidence" value="ECO:0007669"/>
    <property type="project" value="UniProtKB-KW"/>
</dbReference>
<evidence type="ECO:0000256" key="2">
    <source>
        <dbReference type="ARBA" id="ARBA00022516"/>
    </source>
</evidence>
<comment type="pathway">
    <text evidence="9">Isoprenoid biosynthesis; isopentenyl diphosphate biosynthesis via mevalonate pathway; isopentenyl diphosphate from (R)-mevalonate: step 1/3.</text>
</comment>
<dbReference type="OrthoDB" id="9764892at2"/>
<dbReference type="GO" id="GO:0019287">
    <property type="term" value="P:isopentenyl diphosphate biosynthetic process, mevalonate pathway"/>
    <property type="evidence" value="ECO:0007669"/>
    <property type="project" value="UniProtKB-UniPathway"/>
</dbReference>
<dbReference type="Proteomes" id="UP000182744">
    <property type="component" value="Unassembled WGS sequence"/>
</dbReference>
<keyword evidence="2" id="KW-0444">Lipid biosynthesis</keyword>
<protein>
    <submittedName>
        <fullName evidence="13">Mevalonate kinase</fullName>
        <ecNumber evidence="12">2.7.1.36</ecNumber>
    </submittedName>
</protein>
<dbReference type="RefSeq" id="WP_083078590.1">
    <property type="nucleotide sequence ID" value="NZ_FNAU01000001.1"/>
</dbReference>
<feature type="domain" description="GHMP kinase N-terminal" evidence="10">
    <location>
        <begin position="88"/>
        <end position="167"/>
    </location>
</feature>
<evidence type="ECO:0000259" key="10">
    <source>
        <dbReference type="Pfam" id="PF00288"/>
    </source>
</evidence>
<keyword evidence="14" id="KW-1185">Reference proteome</keyword>
<evidence type="ECO:0000313" key="13">
    <source>
        <dbReference type="EMBL" id="SDE04391.1"/>
    </source>
</evidence>
<evidence type="ECO:0000256" key="5">
    <source>
        <dbReference type="ARBA" id="ARBA00022777"/>
    </source>
</evidence>
<reference evidence="12" key="3">
    <citation type="submission" date="2023-10" db="EMBL/GenBank/DDBJ databases">
        <title>Whole Genome based description of the genera Actinobaculum and Actinotignum reveals a complex phylogenetic relationship within the species included in the genus Actinotignum.</title>
        <authorList>
            <person name="Jensen C.S."/>
            <person name="Dargis R."/>
            <person name="Kemp M."/>
            <person name="Christensen J.J."/>
        </authorList>
    </citation>
    <scope>NUCLEOTIDE SEQUENCE</scope>
    <source>
        <strain evidence="12">Actinobaculum_suis_CCUG19206T</strain>
    </source>
</reference>
<dbReference type="InterPro" id="IPR036554">
    <property type="entry name" value="GHMP_kinase_C_sf"/>
</dbReference>
<feature type="domain" description="GHMP kinase C-terminal" evidence="11">
    <location>
        <begin position="237"/>
        <end position="312"/>
    </location>
</feature>
<dbReference type="PANTHER" id="PTHR43290:SF2">
    <property type="entry name" value="MEVALONATE KINASE"/>
    <property type="match status" value="1"/>
</dbReference>
<dbReference type="EMBL" id="FNAU01000001">
    <property type="protein sequence ID" value="SDE04391.1"/>
    <property type="molecule type" value="Genomic_DNA"/>
</dbReference>
<keyword evidence="3 12" id="KW-0808">Transferase</keyword>
<dbReference type="InterPro" id="IPR020568">
    <property type="entry name" value="Ribosomal_Su5_D2-typ_SF"/>
</dbReference>
<dbReference type="Gene3D" id="3.30.230.10">
    <property type="match status" value="1"/>
</dbReference>
<dbReference type="Pfam" id="PF00288">
    <property type="entry name" value="GHMP_kinases_N"/>
    <property type="match status" value="1"/>
</dbReference>
<dbReference type="EC" id="2.7.1.36" evidence="12"/>
<evidence type="ECO:0000256" key="8">
    <source>
        <dbReference type="ARBA" id="ARBA00023098"/>
    </source>
</evidence>
<keyword evidence="1" id="KW-0963">Cytoplasm</keyword>
<dbReference type="Pfam" id="PF08544">
    <property type="entry name" value="GHMP_kinases_C"/>
    <property type="match status" value="1"/>
</dbReference>
<dbReference type="PRINTS" id="PR00959">
    <property type="entry name" value="MEVGALKINASE"/>
</dbReference>
<dbReference type="GO" id="GO:0005829">
    <property type="term" value="C:cytosol"/>
    <property type="evidence" value="ECO:0007669"/>
    <property type="project" value="TreeGrafter"/>
</dbReference>
<evidence type="ECO:0000256" key="4">
    <source>
        <dbReference type="ARBA" id="ARBA00022741"/>
    </source>
</evidence>
<evidence type="ECO:0000256" key="3">
    <source>
        <dbReference type="ARBA" id="ARBA00022679"/>
    </source>
</evidence>
<dbReference type="GO" id="GO:0004496">
    <property type="term" value="F:mevalonate kinase activity"/>
    <property type="evidence" value="ECO:0007669"/>
    <property type="project" value="UniProtKB-EC"/>
</dbReference>
<dbReference type="UniPathway" id="UPA00057">
    <property type="reaction ID" value="UER00098"/>
</dbReference>
<dbReference type="InterPro" id="IPR013750">
    <property type="entry name" value="GHMP_kinase_C_dom"/>
</dbReference>
<name>A0A1G6ZPE2_9ACTO</name>
<keyword evidence="5 13" id="KW-0418">Kinase</keyword>
<organism evidence="13 14">
    <name type="scientific">Actinobaculum suis</name>
    <dbReference type="NCBI Taxonomy" id="1657"/>
    <lineage>
        <taxon>Bacteria</taxon>
        <taxon>Bacillati</taxon>
        <taxon>Actinomycetota</taxon>
        <taxon>Actinomycetes</taxon>
        <taxon>Actinomycetales</taxon>
        <taxon>Actinomycetaceae</taxon>
        <taxon>Actinobaculum</taxon>
    </lineage>
</organism>
<reference evidence="14" key="1">
    <citation type="submission" date="2016-10" db="EMBL/GenBank/DDBJ databases">
        <authorList>
            <person name="Varghese N."/>
        </authorList>
    </citation>
    <scope>NUCLEOTIDE SEQUENCE [LARGE SCALE GENOMIC DNA]</scope>
    <source>
        <strain evidence="14">DSM 20639</strain>
    </source>
</reference>
<dbReference type="SUPFAM" id="SSF54211">
    <property type="entry name" value="Ribosomal protein S5 domain 2-like"/>
    <property type="match status" value="1"/>
</dbReference>
<evidence type="ECO:0000256" key="1">
    <source>
        <dbReference type="ARBA" id="ARBA00022490"/>
    </source>
</evidence>
<evidence type="ECO:0000313" key="12">
    <source>
        <dbReference type="EMBL" id="MDY5153961.1"/>
    </source>
</evidence>
<sequence>MNQSPQLGAFDTQTRLPRLGNGVGRAHGKVILFGEHAVVYGAPAISFPVGVLPVIANASLVVGESTLESELYRGPVAQAPARLAPVLAAIDAALDAAAPGLGAKVAIYSDIPYERGLGSSAAISSAVIEAICRAAGHHLSREERFDLTQTAERVAHGHPSGMDAHAVTANSVIKFEKPVVTPVAVGAPFYFVIADSGLKGSTRQAVNEVRMLRETSPHYAIPRITELGNIAERAESYFRNGRAVTMGLAMWRAHSLLKDIGVSSQSLDTLVAAAHQAGALGAKLTGGGIGGCVVALAGSRAEADRVRTGLLNAGAKNAWVTTLEPTK</sequence>
<dbReference type="SUPFAM" id="SSF55060">
    <property type="entry name" value="GHMP Kinase, C-terminal domain"/>
    <property type="match status" value="1"/>
</dbReference>
<keyword evidence="6" id="KW-0067">ATP-binding</keyword>
<dbReference type="PANTHER" id="PTHR43290">
    <property type="entry name" value="MEVALONATE KINASE"/>
    <property type="match status" value="1"/>
</dbReference>